<dbReference type="Pfam" id="PF14599">
    <property type="entry name" value="zinc_ribbon_6"/>
    <property type="match status" value="1"/>
</dbReference>
<feature type="domain" description="CHY-type" evidence="5">
    <location>
        <begin position="52"/>
        <end position="122"/>
    </location>
</feature>
<name>A0A6C0EWM7_9ZZZZ</name>
<dbReference type="PROSITE" id="PS51266">
    <property type="entry name" value="ZF_CHY"/>
    <property type="match status" value="1"/>
</dbReference>
<dbReference type="PROSITE" id="PS50089">
    <property type="entry name" value="ZF_RING_2"/>
    <property type="match status" value="1"/>
</dbReference>
<dbReference type="SUPFAM" id="SSF161245">
    <property type="entry name" value="Zinc hairpin stack"/>
    <property type="match status" value="1"/>
</dbReference>
<protein>
    <recommendedName>
        <fullName evidence="8">RING-type domain-containing protein</fullName>
    </recommendedName>
</protein>
<dbReference type="EMBL" id="MN738969">
    <property type="protein sequence ID" value="QHT33566.1"/>
    <property type="molecule type" value="Genomic_DNA"/>
</dbReference>
<dbReference type="SUPFAM" id="SSF57850">
    <property type="entry name" value="RING/U-box"/>
    <property type="match status" value="1"/>
</dbReference>
<dbReference type="SUPFAM" id="SSF161219">
    <property type="entry name" value="CHY zinc finger-like"/>
    <property type="match status" value="1"/>
</dbReference>
<accession>A0A6C0EWM7</accession>
<dbReference type="Gene3D" id="2.20.28.10">
    <property type="match status" value="1"/>
</dbReference>
<dbReference type="InterPro" id="IPR037274">
    <property type="entry name" value="Znf_CHY_sf"/>
</dbReference>
<dbReference type="InterPro" id="IPR008913">
    <property type="entry name" value="Znf_CHY"/>
</dbReference>
<sequence>MCDRNNNTDCCSECDFDNSYEIGTDSTFSSDDENITIVEARDDTDAREISKIQDKKENCGHYTCGCKIISKCCDKVFACRICHDSETPGHEINRYEIEEIICNACKVRQPISNSCSNKECSEYGETFASYYCDICHLFSDKPVSEIYHCEKCNICRICGIGNTRNDFVHCDKCGGCVRSRDDDEDGHKCITDALRNDCCICLENIFLSRDAAVVLPCGHAIHQACFNSSIQQNKYTCPLCRKMMIKGEALDMMNKQYDKLIEIYPYSENISAQISCNDCEYKGEVVFHPIGLKCGGCGGYNTIKIK</sequence>
<dbReference type="Pfam" id="PF05495">
    <property type="entry name" value="zf-CHY"/>
    <property type="match status" value="1"/>
</dbReference>
<dbReference type="InterPro" id="IPR001841">
    <property type="entry name" value="Znf_RING"/>
</dbReference>
<evidence type="ECO:0000256" key="2">
    <source>
        <dbReference type="ARBA" id="ARBA00022771"/>
    </source>
</evidence>
<dbReference type="GO" id="GO:0008270">
    <property type="term" value="F:zinc ion binding"/>
    <property type="evidence" value="ECO:0007669"/>
    <property type="project" value="UniProtKB-KW"/>
</dbReference>
<dbReference type="PANTHER" id="PTHR21319:SF53">
    <property type="entry name" value="RING FINGER AND CHY ZINC FINGER DOMAIN-CONTAINING PROTEIN 1"/>
    <property type="match status" value="1"/>
</dbReference>
<keyword evidence="1" id="KW-0479">Metal-binding</keyword>
<dbReference type="PROSITE" id="PS51270">
    <property type="entry name" value="ZF_CTCHY"/>
    <property type="match status" value="1"/>
</dbReference>
<dbReference type="PANTHER" id="PTHR21319">
    <property type="entry name" value="RING FINGER AND CHY ZINC FINGER DOMAIN-CONTAINING PROTEIN 1"/>
    <property type="match status" value="1"/>
</dbReference>
<reference evidence="7" key="1">
    <citation type="journal article" date="2020" name="Nature">
        <title>Giant virus diversity and host interactions through global metagenomics.</title>
        <authorList>
            <person name="Schulz F."/>
            <person name="Roux S."/>
            <person name="Paez-Espino D."/>
            <person name="Jungbluth S."/>
            <person name="Walsh D.A."/>
            <person name="Denef V.J."/>
            <person name="McMahon K.D."/>
            <person name="Konstantinidis K.T."/>
            <person name="Eloe-Fadrosh E.A."/>
            <person name="Kyrpides N.C."/>
            <person name="Woyke T."/>
        </authorList>
    </citation>
    <scope>NUCLEOTIDE SEQUENCE</scope>
    <source>
        <strain evidence="7">GVMAG-M-3300009161-36</strain>
    </source>
</reference>
<evidence type="ECO:0000259" key="5">
    <source>
        <dbReference type="PROSITE" id="PS51266"/>
    </source>
</evidence>
<dbReference type="AlphaFoldDB" id="A0A6C0EWM7"/>
<proteinExistence type="predicted"/>
<dbReference type="GO" id="GO:0061630">
    <property type="term" value="F:ubiquitin protein ligase activity"/>
    <property type="evidence" value="ECO:0007669"/>
    <property type="project" value="TreeGrafter"/>
</dbReference>
<organism evidence="7">
    <name type="scientific">viral metagenome</name>
    <dbReference type="NCBI Taxonomy" id="1070528"/>
    <lineage>
        <taxon>unclassified sequences</taxon>
        <taxon>metagenomes</taxon>
        <taxon>organismal metagenomes</taxon>
    </lineage>
</organism>
<feature type="domain" description="RING-type" evidence="4">
    <location>
        <begin position="198"/>
        <end position="241"/>
    </location>
</feature>
<dbReference type="InterPro" id="IPR013083">
    <property type="entry name" value="Znf_RING/FYVE/PHD"/>
</dbReference>
<evidence type="ECO:0000256" key="3">
    <source>
        <dbReference type="ARBA" id="ARBA00022833"/>
    </source>
</evidence>
<keyword evidence="3" id="KW-0862">Zinc</keyword>
<dbReference type="GO" id="GO:0006511">
    <property type="term" value="P:ubiquitin-dependent protein catabolic process"/>
    <property type="evidence" value="ECO:0007669"/>
    <property type="project" value="TreeGrafter"/>
</dbReference>
<evidence type="ECO:0008006" key="8">
    <source>
        <dbReference type="Google" id="ProtNLM"/>
    </source>
</evidence>
<dbReference type="SMART" id="SM00184">
    <property type="entry name" value="RING"/>
    <property type="match status" value="1"/>
</dbReference>
<evidence type="ECO:0000259" key="4">
    <source>
        <dbReference type="PROSITE" id="PS50089"/>
    </source>
</evidence>
<dbReference type="Gene3D" id="3.30.40.10">
    <property type="entry name" value="Zinc/RING finger domain, C3HC4 (zinc finger)"/>
    <property type="match status" value="1"/>
</dbReference>
<evidence type="ECO:0000256" key="1">
    <source>
        <dbReference type="ARBA" id="ARBA00022723"/>
    </source>
</evidence>
<dbReference type="InterPro" id="IPR039512">
    <property type="entry name" value="RCHY1_zinc-ribbon"/>
</dbReference>
<dbReference type="InterPro" id="IPR017921">
    <property type="entry name" value="Znf_CTCHY"/>
</dbReference>
<dbReference type="GO" id="GO:0005634">
    <property type="term" value="C:nucleus"/>
    <property type="evidence" value="ECO:0007669"/>
    <property type="project" value="TreeGrafter"/>
</dbReference>
<evidence type="ECO:0000259" key="6">
    <source>
        <dbReference type="PROSITE" id="PS51270"/>
    </source>
</evidence>
<keyword evidence="2" id="KW-0863">Zinc-finger</keyword>
<feature type="domain" description="CTCHY-type" evidence="6">
    <location>
        <begin position="127"/>
        <end position="197"/>
    </location>
</feature>
<dbReference type="InterPro" id="IPR037275">
    <property type="entry name" value="Znf_CTCHY_sf"/>
</dbReference>
<dbReference type="Pfam" id="PF13639">
    <property type="entry name" value="zf-RING_2"/>
    <property type="match status" value="1"/>
</dbReference>
<dbReference type="GO" id="GO:0016567">
    <property type="term" value="P:protein ubiquitination"/>
    <property type="evidence" value="ECO:0007669"/>
    <property type="project" value="TreeGrafter"/>
</dbReference>
<evidence type="ECO:0000313" key="7">
    <source>
        <dbReference type="EMBL" id="QHT33566.1"/>
    </source>
</evidence>